<organism evidence="1 2">
    <name type="scientific">Zootermopsis nevadensis</name>
    <name type="common">Dampwood termite</name>
    <dbReference type="NCBI Taxonomy" id="136037"/>
    <lineage>
        <taxon>Eukaryota</taxon>
        <taxon>Metazoa</taxon>
        <taxon>Ecdysozoa</taxon>
        <taxon>Arthropoda</taxon>
        <taxon>Hexapoda</taxon>
        <taxon>Insecta</taxon>
        <taxon>Pterygota</taxon>
        <taxon>Neoptera</taxon>
        <taxon>Polyneoptera</taxon>
        <taxon>Dictyoptera</taxon>
        <taxon>Blattodea</taxon>
        <taxon>Blattoidea</taxon>
        <taxon>Termitoidae</taxon>
        <taxon>Termopsidae</taxon>
        <taxon>Zootermopsis</taxon>
    </lineage>
</organism>
<proteinExistence type="predicted"/>
<evidence type="ECO:0000313" key="1">
    <source>
        <dbReference type="EMBL" id="KDR13113.1"/>
    </source>
</evidence>
<dbReference type="PANTHER" id="PTHR14416">
    <property type="entry name" value="PROTEIN NJMU-R1"/>
    <property type="match status" value="1"/>
</dbReference>
<gene>
    <name evidence="1" type="ORF">L798_13042</name>
</gene>
<keyword evidence="2" id="KW-1185">Reference proteome</keyword>
<dbReference type="InParanoid" id="A0A067R2D7"/>
<dbReference type="Proteomes" id="UP000027135">
    <property type="component" value="Unassembled WGS sequence"/>
</dbReference>
<dbReference type="InterPro" id="IPR028280">
    <property type="entry name" value="Njmu-R1"/>
</dbReference>
<dbReference type="eggNOG" id="ENOG502QRCR">
    <property type="taxonomic scope" value="Eukaryota"/>
</dbReference>
<dbReference type="EMBL" id="KK852969">
    <property type="protein sequence ID" value="KDR13113.1"/>
    <property type="molecule type" value="Genomic_DNA"/>
</dbReference>
<dbReference type="OMA" id="FEDAICP"/>
<dbReference type="GO" id="GO:0005802">
    <property type="term" value="C:trans-Golgi network"/>
    <property type="evidence" value="ECO:0007669"/>
    <property type="project" value="InterPro"/>
</dbReference>
<dbReference type="OrthoDB" id="20238at2759"/>
<sequence>MAGTPQVQDASDKCNVPPQVSYAVYLFDSERLVRVAKEVNGNSEDVNQHSIDDTLGFDLLTSPLMPDQEHKLRLFLVRRLHKGAIYTGTGNFSGMDFSLSENAIAPSPAICYYILLPCQHSTTLQAMICLLASTETNLEVFRPELTQFCEMLAAHIPCVKEKPLPVSASARLMTWYSICVQYVGRVLRALGSNISSLLQLAQRSGHIVGGVGVDQMLVDDTERFLEACAMSECLPPAQSPTGEVTTLQKTDRQTYVVEDVECNAYCSEWTRHLLDLGHNSEPWRLRRVLEAFKLKTIKDMNMLKRLLKQSEMDHYSLYRAYSFLWQSGNSDVLLRQAKLEGTSAPDIIAALEEHFRYIGAECAPATV</sequence>
<name>A0A067R2D7_ZOONE</name>
<dbReference type="PANTHER" id="PTHR14416:SF2">
    <property type="entry name" value="PROTEIN NJMU-R1"/>
    <property type="match status" value="1"/>
</dbReference>
<dbReference type="AlphaFoldDB" id="A0A067R2D7"/>
<dbReference type="GO" id="GO:0099041">
    <property type="term" value="P:vesicle tethering to Golgi"/>
    <property type="evidence" value="ECO:0007669"/>
    <property type="project" value="InterPro"/>
</dbReference>
<accession>A0A067R2D7</accession>
<dbReference type="STRING" id="136037.A0A067R2D7"/>
<evidence type="ECO:0000313" key="2">
    <source>
        <dbReference type="Proteomes" id="UP000027135"/>
    </source>
</evidence>
<reference evidence="1 2" key="1">
    <citation type="journal article" date="2014" name="Nat. Commun.">
        <title>Molecular traces of alternative social organization in a termite genome.</title>
        <authorList>
            <person name="Terrapon N."/>
            <person name="Li C."/>
            <person name="Robertson H.M."/>
            <person name="Ji L."/>
            <person name="Meng X."/>
            <person name="Booth W."/>
            <person name="Chen Z."/>
            <person name="Childers C.P."/>
            <person name="Glastad K.M."/>
            <person name="Gokhale K."/>
            <person name="Gowin J."/>
            <person name="Gronenberg W."/>
            <person name="Hermansen R.A."/>
            <person name="Hu H."/>
            <person name="Hunt B.G."/>
            <person name="Huylmans A.K."/>
            <person name="Khalil S.M."/>
            <person name="Mitchell R.D."/>
            <person name="Munoz-Torres M.C."/>
            <person name="Mustard J.A."/>
            <person name="Pan H."/>
            <person name="Reese J.T."/>
            <person name="Scharf M.E."/>
            <person name="Sun F."/>
            <person name="Vogel H."/>
            <person name="Xiao J."/>
            <person name="Yang W."/>
            <person name="Yang Z."/>
            <person name="Yang Z."/>
            <person name="Zhou J."/>
            <person name="Zhu J."/>
            <person name="Brent C.S."/>
            <person name="Elsik C.G."/>
            <person name="Goodisman M.A."/>
            <person name="Liberles D.A."/>
            <person name="Roe R.M."/>
            <person name="Vargo E.L."/>
            <person name="Vilcinskas A."/>
            <person name="Wang J."/>
            <person name="Bornberg-Bauer E."/>
            <person name="Korb J."/>
            <person name="Zhang G."/>
            <person name="Liebig J."/>
        </authorList>
    </citation>
    <scope>NUCLEOTIDE SEQUENCE [LARGE SCALE GENOMIC DNA]</scope>
    <source>
        <tissue evidence="1">Whole organism</tissue>
    </source>
</reference>
<dbReference type="Pfam" id="PF15053">
    <property type="entry name" value="Njmu-R1"/>
    <property type="match status" value="1"/>
</dbReference>
<protein>
    <submittedName>
        <fullName evidence="1">Protein Njmu-R1</fullName>
    </submittedName>
</protein>